<feature type="domain" description="HD" evidence="1">
    <location>
        <begin position="62"/>
        <end position="160"/>
    </location>
</feature>
<proteinExistence type="predicted"/>
<gene>
    <name evidence="2" type="ORF">J2Y00_002326</name>
</gene>
<dbReference type="Pfam" id="PF01966">
    <property type="entry name" value="HD"/>
    <property type="match status" value="1"/>
</dbReference>
<dbReference type="EMBL" id="JAVDQK010000005">
    <property type="protein sequence ID" value="MDR6218729.1"/>
    <property type="molecule type" value="Genomic_DNA"/>
</dbReference>
<dbReference type="GO" id="GO:0016787">
    <property type="term" value="F:hydrolase activity"/>
    <property type="evidence" value="ECO:0007669"/>
    <property type="project" value="UniProtKB-KW"/>
</dbReference>
<accession>A0AAE3XD30</accession>
<dbReference type="SUPFAM" id="SSF109604">
    <property type="entry name" value="HD-domain/PDEase-like"/>
    <property type="match status" value="1"/>
</dbReference>
<organism evidence="2 3">
    <name type="scientific">Deinococcus soli</name>
    <name type="common">ex Cha et al. 2016</name>
    <dbReference type="NCBI Taxonomy" id="1309411"/>
    <lineage>
        <taxon>Bacteria</taxon>
        <taxon>Thermotogati</taxon>
        <taxon>Deinococcota</taxon>
        <taxon>Deinococci</taxon>
        <taxon>Deinococcales</taxon>
        <taxon>Deinococcaceae</taxon>
        <taxon>Deinococcus</taxon>
    </lineage>
</organism>
<protein>
    <submittedName>
        <fullName evidence="2">(P)ppGpp synthase/HD superfamily hydrolase</fullName>
    </submittedName>
</protein>
<evidence type="ECO:0000313" key="2">
    <source>
        <dbReference type="EMBL" id="MDR6218729.1"/>
    </source>
</evidence>
<dbReference type="InterPro" id="IPR006674">
    <property type="entry name" value="HD_domain"/>
</dbReference>
<sequence>MTQIQTPRIPSAVITPDQAAKRKTALRYTLAGHKLTHAQFALEDALRLHCGVRKDGVTPESAHPIQVTMQLVTLIDMLGTHEQRDEILAAALLHDVLEDKPVTREEMAARYTPGIKDTVVSVSWKEKMQPDRVVDKASHFASMHLNRGGPLLKAADRIHNNHSMIGVFSDAKQLAYMAETADFILPMLERHRKTWPDLLWANLNLTMTLEAQMVMLEAIHGRGGN</sequence>
<reference evidence="2" key="1">
    <citation type="submission" date="2023-07" db="EMBL/GenBank/DDBJ databases">
        <title>Sorghum-associated microbial communities from plants grown in Nebraska, USA.</title>
        <authorList>
            <person name="Schachtman D."/>
        </authorList>
    </citation>
    <scope>NUCLEOTIDE SEQUENCE</scope>
    <source>
        <strain evidence="2">BE330</strain>
    </source>
</reference>
<dbReference type="Gene3D" id="1.10.3210.10">
    <property type="entry name" value="Hypothetical protein af1432"/>
    <property type="match status" value="1"/>
</dbReference>
<name>A0AAE3XD30_9DEIO</name>
<dbReference type="AlphaFoldDB" id="A0AAE3XD30"/>
<comment type="caution">
    <text evidence="2">The sequence shown here is derived from an EMBL/GenBank/DDBJ whole genome shotgun (WGS) entry which is preliminary data.</text>
</comment>
<dbReference type="Proteomes" id="UP001185331">
    <property type="component" value="Unassembled WGS sequence"/>
</dbReference>
<evidence type="ECO:0000259" key="1">
    <source>
        <dbReference type="Pfam" id="PF01966"/>
    </source>
</evidence>
<keyword evidence="2" id="KW-0378">Hydrolase</keyword>
<evidence type="ECO:0000313" key="3">
    <source>
        <dbReference type="Proteomes" id="UP001185331"/>
    </source>
</evidence>
<dbReference type="RefSeq" id="WP_309853267.1">
    <property type="nucleotide sequence ID" value="NZ_JAVDQJ010000004.1"/>
</dbReference>